<dbReference type="PANTHER" id="PTHR11808">
    <property type="entry name" value="TRANS-SULFURATION ENZYME FAMILY MEMBER"/>
    <property type="match status" value="1"/>
</dbReference>
<reference evidence="5" key="1">
    <citation type="submission" date="2020-04" db="EMBL/GenBank/DDBJ databases">
        <title>Analysis of mating type loci in Filobasidium floriforme.</title>
        <authorList>
            <person name="Nowrousian M."/>
        </authorList>
    </citation>
    <scope>NUCLEOTIDE SEQUENCE</scope>
    <source>
        <strain evidence="5">CBS 6242</strain>
    </source>
</reference>
<dbReference type="InterPro" id="IPR015421">
    <property type="entry name" value="PyrdxlP-dep_Trfase_major"/>
</dbReference>
<dbReference type="InterPro" id="IPR054542">
    <property type="entry name" value="Cys_met_metab_PP"/>
</dbReference>
<dbReference type="GO" id="GO:0005737">
    <property type="term" value="C:cytoplasm"/>
    <property type="evidence" value="ECO:0007669"/>
    <property type="project" value="TreeGrafter"/>
</dbReference>
<keyword evidence="2 3" id="KW-0663">Pyridoxal phosphate</keyword>
<dbReference type="SUPFAM" id="SSF53383">
    <property type="entry name" value="PLP-dependent transferases"/>
    <property type="match status" value="1"/>
</dbReference>
<dbReference type="FunFam" id="3.40.640.10:FF:000072">
    <property type="entry name" value="Putative cystathionine beta-lyase"/>
    <property type="match status" value="1"/>
</dbReference>
<name>A0A8K0JMQ9_9TREE</name>
<evidence type="ECO:0000313" key="6">
    <source>
        <dbReference type="Proteomes" id="UP000812966"/>
    </source>
</evidence>
<dbReference type="FunFam" id="3.90.1150.10:FF:000066">
    <property type="entry name" value="Putative cystathionine beta-lyase"/>
    <property type="match status" value="1"/>
</dbReference>
<proteinExistence type="inferred from homology"/>
<dbReference type="InterPro" id="IPR015422">
    <property type="entry name" value="PyrdxlP-dep_Trfase_small"/>
</dbReference>
<dbReference type="GO" id="GO:0030170">
    <property type="term" value="F:pyridoxal phosphate binding"/>
    <property type="evidence" value="ECO:0007669"/>
    <property type="project" value="InterPro"/>
</dbReference>
<organism evidence="5 6">
    <name type="scientific">Filobasidium floriforme</name>
    <dbReference type="NCBI Taxonomy" id="5210"/>
    <lineage>
        <taxon>Eukaryota</taxon>
        <taxon>Fungi</taxon>
        <taxon>Dikarya</taxon>
        <taxon>Basidiomycota</taxon>
        <taxon>Agaricomycotina</taxon>
        <taxon>Tremellomycetes</taxon>
        <taxon>Filobasidiales</taxon>
        <taxon>Filobasidiaceae</taxon>
        <taxon>Filobasidium</taxon>
    </lineage>
</organism>
<dbReference type="InterPro" id="IPR000277">
    <property type="entry name" value="Cys/Met-Metab_PyrdxlP-dep_enz"/>
</dbReference>
<accession>A0A8K0JMQ9</accession>
<comment type="cofactor">
    <cofactor evidence="1 4">
        <name>pyridoxal 5'-phosphate</name>
        <dbReference type="ChEBI" id="CHEBI:597326"/>
    </cofactor>
</comment>
<evidence type="ECO:0000256" key="3">
    <source>
        <dbReference type="PIRSR" id="PIRSR001434-2"/>
    </source>
</evidence>
<dbReference type="InterPro" id="IPR015424">
    <property type="entry name" value="PyrdxlP-dep_Trfase"/>
</dbReference>
<dbReference type="EMBL" id="JABELV010000063">
    <property type="protein sequence ID" value="KAG7539640.1"/>
    <property type="molecule type" value="Genomic_DNA"/>
</dbReference>
<dbReference type="PANTHER" id="PTHR11808:SF35">
    <property type="entry name" value="CYSTATHIONINE GAMMA-SYNTHASE (AFU_ORTHOLOGUE AFUA_7G01590)"/>
    <property type="match status" value="1"/>
</dbReference>
<sequence>MSPNADSHSQSTLCVHADDPLNTLPASADGEITDVAPALHVSTTYRFNKDPEKLVEAKDCDLFTNRDTHIYSRETTPNTTRLEAILSSICGGRALCYSSGLSATFAAYTYLKPKKVSIGGGYHGTHGVLSIQHRLTGVTKIPLDCPAEDLSPGDVIHIETPFNPTGEAYDLQYYADKAHSRGAFLVVDSTFGPPGLQDPFKHGADLVMHSGTKYFGGHSDLLCGVLVASPQREDWFKGLWMDRMDLGSVMGNMESWLTVRSLRTLELRVTRQSRNADKIVDWLDKGMNDSSIDDDEGKAASDVSLIKPHVTKLYHASLQARDPSNAWLPIQMPNGYGPVFALHLATPEMARRFPSYLELFHHATSLGGVESLVEWRAMSDETIDRRLVRFSIGVEDVEDLIEDIRGALRKLEAWNKEQERGQK</sequence>
<dbReference type="GO" id="GO:0016846">
    <property type="term" value="F:carbon-sulfur lyase activity"/>
    <property type="evidence" value="ECO:0007669"/>
    <property type="project" value="TreeGrafter"/>
</dbReference>
<keyword evidence="6" id="KW-1185">Reference proteome</keyword>
<dbReference type="Gene3D" id="3.90.1150.10">
    <property type="entry name" value="Aspartate Aminotransferase, domain 1"/>
    <property type="match status" value="1"/>
</dbReference>
<evidence type="ECO:0000313" key="5">
    <source>
        <dbReference type="EMBL" id="KAG7539640.1"/>
    </source>
</evidence>
<evidence type="ECO:0000256" key="4">
    <source>
        <dbReference type="RuleBase" id="RU362118"/>
    </source>
</evidence>
<dbReference type="Pfam" id="PF01053">
    <property type="entry name" value="Cys_Met_Meta_PP"/>
    <property type="match status" value="1"/>
</dbReference>
<evidence type="ECO:0008006" key="7">
    <source>
        <dbReference type="Google" id="ProtNLM"/>
    </source>
</evidence>
<dbReference type="Proteomes" id="UP000812966">
    <property type="component" value="Unassembled WGS sequence"/>
</dbReference>
<dbReference type="PIRSF" id="PIRSF001434">
    <property type="entry name" value="CGS"/>
    <property type="match status" value="1"/>
</dbReference>
<dbReference type="Gene3D" id="3.40.640.10">
    <property type="entry name" value="Type I PLP-dependent aspartate aminotransferase-like (Major domain)"/>
    <property type="match status" value="1"/>
</dbReference>
<gene>
    <name evidence="5" type="ORF">FFLO_03439</name>
</gene>
<feature type="modified residue" description="N6-(pyridoxal phosphate)lysine" evidence="3">
    <location>
        <position position="213"/>
    </location>
</feature>
<evidence type="ECO:0000256" key="2">
    <source>
        <dbReference type="ARBA" id="ARBA00022898"/>
    </source>
</evidence>
<protein>
    <recommendedName>
        <fullName evidence="7">Cystathionine gamma-synthase</fullName>
    </recommendedName>
</protein>
<dbReference type="AlphaFoldDB" id="A0A8K0JMQ9"/>
<comment type="caution">
    <text evidence="5">The sequence shown here is derived from an EMBL/GenBank/DDBJ whole genome shotgun (WGS) entry which is preliminary data.</text>
</comment>
<comment type="similarity">
    <text evidence="4">Belongs to the trans-sulfuration enzymes family.</text>
</comment>
<dbReference type="GO" id="GO:0019346">
    <property type="term" value="P:transsulfuration"/>
    <property type="evidence" value="ECO:0007669"/>
    <property type="project" value="InterPro"/>
</dbReference>
<dbReference type="PROSITE" id="PS00868">
    <property type="entry name" value="CYS_MET_METAB_PP"/>
    <property type="match status" value="1"/>
</dbReference>
<evidence type="ECO:0000256" key="1">
    <source>
        <dbReference type="ARBA" id="ARBA00001933"/>
    </source>
</evidence>